<evidence type="ECO:0000313" key="1">
    <source>
        <dbReference type="EMBL" id="CAG7837788.1"/>
    </source>
</evidence>
<evidence type="ECO:0000313" key="2">
    <source>
        <dbReference type="Proteomes" id="UP000708208"/>
    </source>
</evidence>
<evidence type="ECO:0008006" key="3">
    <source>
        <dbReference type="Google" id="ProtNLM"/>
    </source>
</evidence>
<proteinExistence type="predicted"/>
<protein>
    <recommendedName>
        <fullName evidence="3">F-box domain-containing protein</fullName>
    </recommendedName>
</protein>
<keyword evidence="2" id="KW-1185">Reference proteome</keyword>
<reference evidence="1" key="1">
    <citation type="submission" date="2021-06" db="EMBL/GenBank/DDBJ databases">
        <authorList>
            <person name="Hodson N. C."/>
            <person name="Mongue J. A."/>
            <person name="Jaron S. K."/>
        </authorList>
    </citation>
    <scope>NUCLEOTIDE SEQUENCE</scope>
</reference>
<name>A0A8J2LTG9_9HEXA</name>
<dbReference type="Proteomes" id="UP000708208">
    <property type="component" value="Unassembled WGS sequence"/>
</dbReference>
<accession>A0A8J2LTG9</accession>
<dbReference type="EMBL" id="CAJVCH010571540">
    <property type="protein sequence ID" value="CAG7837788.1"/>
    <property type="molecule type" value="Genomic_DNA"/>
</dbReference>
<dbReference type="AlphaFoldDB" id="A0A8J2LTG9"/>
<organism evidence="1 2">
    <name type="scientific">Allacma fusca</name>
    <dbReference type="NCBI Taxonomy" id="39272"/>
    <lineage>
        <taxon>Eukaryota</taxon>
        <taxon>Metazoa</taxon>
        <taxon>Ecdysozoa</taxon>
        <taxon>Arthropoda</taxon>
        <taxon>Hexapoda</taxon>
        <taxon>Collembola</taxon>
        <taxon>Symphypleona</taxon>
        <taxon>Sminthuridae</taxon>
        <taxon>Allacma</taxon>
    </lineage>
</organism>
<dbReference type="OrthoDB" id="27842at2759"/>
<gene>
    <name evidence="1" type="ORF">AFUS01_LOCUS46846</name>
</gene>
<comment type="caution">
    <text evidence="1">The sequence shown here is derived from an EMBL/GenBank/DDBJ whole genome shotgun (WGS) entry which is preliminary data.</text>
</comment>
<sequence length="191" mass="21984">VLEEILKNLNVRDKLIARQVCTEWLGVLDDSLSSCMENLVVKCEDTEECIRYFSNSSEDIIWTQFRFQAVPITRYSLSFWENYGDQITYLDFYDCTFPPNTGIGNGEEDAGNYCKNLKHLGLRNCSKYLMMGRKYFNLHRLFHLENLQSLDLSNNEWVELSCILAKGLILLPHEGNLLVAVAVVILCGNKL</sequence>
<feature type="non-terminal residue" evidence="1">
    <location>
        <position position="1"/>
    </location>
</feature>